<dbReference type="SMART" id="SM00184">
    <property type="entry name" value="RING"/>
    <property type="match status" value="1"/>
</dbReference>
<evidence type="ECO:0000256" key="6">
    <source>
        <dbReference type="ARBA" id="ARBA00022989"/>
    </source>
</evidence>
<feature type="compositionally biased region" description="Polar residues" evidence="9">
    <location>
        <begin position="514"/>
        <end position="532"/>
    </location>
</feature>
<gene>
    <name evidence="11" type="ORF">ABMA28_008302</name>
</gene>
<feature type="domain" description="RING-type" evidence="10">
    <location>
        <begin position="914"/>
        <end position="955"/>
    </location>
</feature>
<evidence type="ECO:0000256" key="7">
    <source>
        <dbReference type="ARBA" id="ARBA00023136"/>
    </source>
</evidence>
<comment type="caution">
    <text evidence="11">The sequence shown here is derived from an EMBL/GenBank/DDBJ whole genome shotgun (WGS) entry which is preliminary data.</text>
</comment>
<evidence type="ECO:0000256" key="2">
    <source>
        <dbReference type="ARBA" id="ARBA00022692"/>
    </source>
</evidence>
<protein>
    <recommendedName>
        <fullName evidence="10">RING-type domain-containing protein</fullName>
    </recommendedName>
</protein>
<name>A0ABD0SGQ8_LOXSC</name>
<keyword evidence="4 8" id="KW-0863">Zinc-finger</keyword>
<feature type="region of interest" description="Disordered" evidence="9">
    <location>
        <begin position="511"/>
        <end position="592"/>
    </location>
</feature>
<evidence type="ECO:0000313" key="11">
    <source>
        <dbReference type="EMBL" id="KAL0819020.1"/>
    </source>
</evidence>
<feature type="region of interest" description="Disordered" evidence="9">
    <location>
        <begin position="791"/>
        <end position="824"/>
    </location>
</feature>
<evidence type="ECO:0000256" key="9">
    <source>
        <dbReference type="SAM" id="MobiDB-lite"/>
    </source>
</evidence>
<keyword evidence="7" id="KW-0472">Membrane</keyword>
<feature type="compositionally biased region" description="Polar residues" evidence="9">
    <location>
        <begin position="228"/>
        <end position="247"/>
    </location>
</feature>
<keyword evidence="3" id="KW-0479">Metal-binding</keyword>
<feature type="compositionally biased region" description="Basic residues" evidence="9">
    <location>
        <begin position="422"/>
        <end position="444"/>
    </location>
</feature>
<dbReference type="CDD" id="cd16474">
    <property type="entry name" value="RING-H2_RNF111-like"/>
    <property type="match status" value="1"/>
</dbReference>
<keyword evidence="6" id="KW-1133">Transmembrane helix</keyword>
<reference evidence="11 12" key="1">
    <citation type="submission" date="2024-06" db="EMBL/GenBank/DDBJ databases">
        <title>A chromosome-level genome assembly of beet webworm, Loxostege sticticalis.</title>
        <authorList>
            <person name="Zhang Y."/>
        </authorList>
    </citation>
    <scope>NUCLEOTIDE SEQUENCE [LARGE SCALE GENOMIC DNA]</scope>
    <source>
        <strain evidence="11">AQ028</strain>
        <tissue evidence="11">Male pupae</tissue>
    </source>
</reference>
<feature type="region of interest" description="Disordered" evidence="9">
    <location>
        <begin position="203"/>
        <end position="307"/>
    </location>
</feature>
<feature type="region of interest" description="Disordered" evidence="9">
    <location>
        <begin position="422"/>
        <end position="491"/>
    </location>
</feature>
<dbReference type="SUPFAM" id="SSF57850">
    <property type="entry name" value="RING/U-box"/>
    <property type="match status" value="1"/>
</dbReference>
<evidence type="ECO:0000256" key="4">
    <source>
        <dbReference type="ARBA" id="ARBA00022771"/>
    </source>
</evidence>
<dbReference type="PANTHER" id="PTHR46539:SF1">
    <property type="entry name" value="E3 UBIQUITIN-PROTEIN LIGASE ATL42"/>
    <property type="match status" value="1"/>
</dbReference>
<evidence type="ECO:0000256" key="5">
    <source>
        <dbReference type="ARBA" id="ARBA00022833"/>
    </source>
</evidence>
<keyword evidence="5" id="KW-0862">Zinc</keyword>
<feature type="compositionally biased region" description="Polar residues" evidence="9">
    <location>
        <begin position="445"/>
        <end position="460"/>
    </location>
</feature>
<dbReference type="GO" id="GO:0008270">
    <property type="term" value="F:zinc ion binding"/>
    <property type="evidence" value="ECO:0007669"/>
    <property type="project" value="UniProtKB-KW"/>
</dbReference>
<dbReference type="AlphaFoldDB" id="A0ABD0SGQ8"/>
<feature type="region of interest" description="Disordered" evidence="9">
    <location>
        <begin position="1"/>
        <end position="20"/>
    </location>
</feature>
<proteinExistence type="predicted"/>
<feature type="region of interest" description="Disordered" evidence="9">
    <location>
        <begin position="346"/>
        <end position="370"/>
    </location>
</feature>
<sequence length="968" mass="105775">MTEKGYEGDQSSSSWDIPGPSSLAAILDTVYTSSASDNPPRNEEMECEALFAESDDEVEVLPTPSEATSAAAVEDTSKPVSSNYVNSTTPIQAYELNMTSVAPPGSAHTPVPEEYQPLPDSSSSLDYALGRNNLESGNLNGQRFPDVNIRYQPKPISQRGYYYPNYQHYGTGVRPGLEYVFAPYHANNVIVLSDDRSYVPHPVAYTLPQGEDNSSSTAMDYDPVQPRTVHNNHISATGRNHLRSNQPHALERPSRKLNISPRRRQSKESEGTNTNLIEVSSEEEDNISIPRKKQCDNGAGHQANSSSADVPVAGGNCSHANPTPARVSIKREPHDHSEATMQAAGEANTDGNTGAPEHHNCSRRHGHHNNHRPHHNCYANTHIKQENFSCNCANRTSCGCRTNHGSTYAHSHSIVSECQRHSPNHVHHQNGSHHHHHHHHHRTYRQCSQHNVGGSSNALLSQVKEEPGTQGTSIKQEPDPPPAQNSEESISIPVSAGIVKIEATDQARVKVEPGTSNDQSNESAESVQNVTVKSEREDGRCCDVNAGGDRRAKEKSPQPGTSLGRTTQTEARTSSNCDQEVQTNPVPTTGVLSAPDLQLDWVSDSSSDDDVQVLGEDTNPRAVIDLTASPDRSLYEYSSGPLGDERAPHLRSFFCPADSPPYMPQQPPHAHLVRRGRGNCLVSCRGCCCTHPQHGAAHAGAGGGYAAAQAPHAHAPPVYHMYHTPAPPAHMGERRRDVMSIAPPYIVHERLWHRQHHMLELQRRSAMGDMSGGLHFPPTYPVPPPPATTFPEEFEPRDLRSNRGNQGIGGGAAPAPSGPFLDGQHVHHHMHHYLQMHPPHLHISIQPSVLGGSGAMTPAHIVHAMAMVRAAEAADAAAAERRAAARGASRAVIERNTLRHAYAAPAPHHQDEKCTICLSVFEVHSDCRRLPCMHLFHMECVDQWLSTNKHCPICRVDIETHLNKDATF</sequence>
<feature type="compositionally biased region" description="Polar residues" evidence="9">
    <location>
        <begin position="558"/>
        <end position="591"/>
    </location>
</feature>
<dbReference type="Pfam" id="PF13639">
    <property type="entry name" value="zf-RING_2"/>
    <property type="match status" value="1"/>
</dbReference>
<evidence type="ECO:0000259" key="10">
    <source>
        <dbReference type="PROSITE" id="PS50089"/>
    </source>
</evidence>
<accession>A0ABD0SGQ8</accession>
<organism evidence="11 12">
    <name type="scientific">Loxostege sticticalis</name>
    <name type="common">Beet webworm moth</name>
    <dbReference type="NCBI Taxonomy" id="481309"/>
    <lineage>
        <taxon>Eukaryota</taxon>
        <taxon>Metazoa</taxon>
        <taxon>Ecdysozoa</taxon>
        <taxon>Arthropoda</taxon>
        <taxon>Hexapoda</taxon>
        <taxon>Insecta</taxon>
        <taxon>Pterygota</taxon>
        <taxon>Neoptera</taxon>
        <taxon>Endopterygota</taxon>
        <taxon>Lepidoptera</taxon>
        <taxon>Glossata</taxon>
        <taxon>Ditrysia</taxon>
        <taxon>Pyraloidea</taxon>
        <taxon>Crambidae</taxon>
        <taxon>Pyraustinae</taxon>
        <taxon>Loxostege</taxon>
    </lineage>
</organism>
<feature type="region of interest" description="Disordered" evidence="9">
    <location>
        <begin position="62"/>
        <end position="84"/>
    </location>
</feature>
<dbReference type="PROSITE" id="PS50089">
    <property type="entry name" value="ZF_RING_2"/>
    <property type="match status" value="1"/>
</dbReference>
<dbReference type="InterPro" id="IPR013083">
    <property type="entry name" value="Znf_RING/FYVE/PHD"/>
</dbReference>
<evidence type="ECO:0000256" key="1">
    <source>
        <dbReference type="ARBA" id="ARBA00004370"/>
    </source>
</evidence>
<dbReference type="EMBL" id="JBEDNZ010000021">
    <property type="protein sequence ID" value="KAL0819020.1"/>
    <property type="molecule type" value="Genomic_DNA"/>
</dbReference>
<comment type="subcellular location">
    <subcellularLocation>
        <location evidence="1">Membrane</location>
    </subcellularLocation>
</comment>
<dbReference type="PANTHER" id="PTHR46539">
    <property type="entry name" value="E3 UBIQUITIN-PROTEIN LIGASE ATL42"/>
    <property type="match status" value="1"/>
</dbReference>
<evidence type="ECO:0000313" key="12">
    <source>
        <dbReference type="Proteomes" id="UP001549921"/>
    </source>
</evidence>
<dbReference type="InterPro" id="IPR001841">
    <property type="entry name" value="Znf_RING"/>
</dbReference>
<feature type="compositionally biased region" description="Basic residues" evidence="9">
    <location>
        <begin position="361"/>
        <end position="370"/>
    </location>
</feature>
<dbReference type="Gene3D" id="3.30.40.10">
    <property type="entry name" value="Zinc/RING finger domain, C3HC4 (zinc finger)"/>
    <property type="match status" value="1"/>
</dbReference>
<feature type="compositionally biased region" description="Low complexity" evidence="9">
    <location>
        <begin position="11"/>
        <end position="20"/>
    </location>
</feature>
<dbReference type="Proteomes" id="UP001549921">
    <property type="component" value="Unassembled WGS sequence"/>
</dbReference>
<keyword evidence="2" id="KW-0812">Transmembrane</keyword>
<evidence type="ECO:0000256" key="3">
    <source>
        <dbReference type="ARBA" id="ARBA00022723"/>
    </source>
</evidence>
<evidence type="ECO:0000256" key="8">
    <source>
        <dbReference type="PROSITE-ProRule" id="PRU00175"/>
    </source>
</evidence>
<dbReference type="GO" id="GO:0016020">
    <property type="term" value="C:membrane"/>
    <property type="evidence" value="ECO:0007669"/>
    <property type="project" value="UniProtKB-SubCell"/>
</dbReference>